<name>A0A382YNS6_9ZZZZ</name>
<gene>
    <name evidence="1" type="ORF">METZ01_LOCUS437718</name>
</gene>
<dbReference type="EMBL" id="UINC01177299">
    <property type="protein sequence ID" value="SVD84864.1"/>
    <property type="molecule type" value="Genomic_DNA"/>
</dbReference>
<reference evidence="1" key="1">
    <citation type="submission" date="2018-05" db="EMBL/GenBank/DDBJ databases">
        <authorList>
            <person name="Lanie J.A."/>
            <person name="Ng W.-L."/>
            <person name="Kazmierczak K.M."/>
            <person name="Andrzejewski T.M."/>
            <person name="Davidsen T.M."/>
            <person name="Wayne K.J."/>
            <person name="Tettelin H."/>
            <person name="Glass J.I."/>
            <person name="Rusch D."/>
            <person name="Podicherti R."/>
            <person name="Tsui H.-C.T."/>
            <person name="Winkler M.E."/>
        </authorList>
    </citation>
    <scope>NUCLEOTIDE SEQUENCE</scope>
</reference>
<dbReference type="AlphaFoldDB" id="A0A382YNS6"/>
<protein>
    <submittedName>
        <fullName evidence="1">Uncharacterized protein</fullName>
    </submittedName>
</protein>
<organism evidence="1">
    <name type="scientific">marine metagenome</name>
    <dbReference type="NCBI Taxonomy" id="408172"/>
    <lineage>
        <taxon>unclassified sequences</taxon>
        <taxon>metagenomes</taxon>
        <taxon>ecological metagenomes</taxon>
    </lineage>
</organism>
<accession>A0A382YNS6</accession>
<evidence type="ECO:0000313" key="1">
    <source>
        <dbReference type="EMBL" id="SVD84864.1"/>
    </source>
</evidence>
<feature type="non-terminal residue" evidence="1">
    <location>
        <position position="68"/>
    </location>
</feature>
<proteinExistence type="predicted"/>
<sequence length="68" mass="7665">MNKIELDIEIKPLVDFFNTLDGINTFGSCQGHDDGGETGAWLYPYIKFKCTNNRSLGLLATIEYLYAD</sequence>